<dbReference type="InterPro" id="IPR024163">
    <property type="entry name" value="Aerotolerance_reg_N"/>
</dbReference>
<evidence type="ECO:0000313" key="4">
    <source>
        <dbReference type="EMBL" id="ETW96334.1"/>
    </source>
</evidence>
<reference evidence="4 5" key="1">
    <citation type="journal article" date="2014" name="Nature">
        <title>An environmental bacterial taxon with a large and distinct metabolic repertoire.</title>
        <authorList>
            <person name="Wilson M.C."/>
            <person name="Mori T."/>
            <person name="Ruckert C."/>
            <person name="Uria A.R."/>
            <person name="Helf M.J."/>
            <person name="Takada K."/>
            <person name="Gernert C."/>
            <person name="Steffens U.A."/>
            <person name="Heycke N."/>
            <person name="Schmitt S."/>
            <person name="Rinke C."/>
            <person name="Helfrich E.J."/>
            <person name="Brachmann A.O."/>
            <person name="Gurgui C."/>
            <person name="Wakimoto T."/>
            <person name="Kracht M."/>
            <person name="Crusemann M."/>
            <person name="Hentschel U."/>
            <person name="Abe I."/>
            <person name="Matsunaga S."/>
            <person name="Kalinowski J."/>
            <person name="Takeyama H."/>
            <person name="Piel J."/>
        </authorList>
    </citation>
    <scope>NUCLEOTIDE SEQUENCE [LARGE SCALE GENOMIC DNA]</scope>
    <source>
        <strain evidence="5">TSY1</strain>
    </source>
</reference>
<accession>W4LEK0</accession>
<dbReference type="Gene3D" id="3.40.50.410">
    <property type="entry name" value="von Willebrand factor, type A domain"/>
    <property type="match status" value="1"/>
</dbReference>
<dbReference type="SUPFAM" id="SSF53300">
    <property type="entry name" value="vWA-like"/>
    <property type="match status" value="1"/>
</dbReference>
<sequence>MTFLQPLLLFGSLATAIPILIHLIYRRRALVHHFPAVRFLLLADKRTARKFRLHQWLLLALRVLAILLLALALARPYLAGDQAQAMAALPPQANVILIDNSLSMQYRAQETPRLQRAKALASQVLQPLRAQDSALVLPLLPDTPATETSDAAPEETGYVLSQNRETWETDLAAILPNHAAVDLNRAFQQAFDLLRQSPAPRRRLVIVSDFTINGWESFHLSQFDVLPERLDLHLIRLGTAERDANVMIESLTIAEPPFIAGVPLEVTAVLRNRSTTSRRNLRVDLMVDQRKVGQQLVDLRPEEQVAVPFRITAPADGLHQAEIRLEEDALSEDDRFYFAFQTLAPARILIVDGDPGPSLFESEIFYLMQALQPFTALQQAIFHPVPVPWEGLDRERFEDYQVIVLCNVEAVSPQVRQRLHQFVNAGGGLLFFAGNHVHANRYNTMFYRSDTLLLPVPLGEPVQQPEDRPQTIASVDPDHEGLRLFASEPGLLERSLFYRYLAPGPLSTASQANVLLSLANQDPLLWEHQVGRGHVMMFASTADRDWSDLPTRTVYVPLIHGLVSYLANLSAASQRPNAILPVPVALFGQPEDEGASLTIQTADGQKRLLRYVQASEPDNTQVVAHFSAYTVPGIYQLSGPQGKDILTVNATRAESNLTKLDNPALEARLQPLPLVVEEEATFGQANRNLATPSKELASLFLLAVVGLLAIENVYANRL</sequence>
<evidence type="ECO:0000259" key="3">
    <source>
        <dbReference type="Pfam" id="PF13519"/>
    </source>
</evidence>
<dbReference type="InterPro" id="IPR011933">
    <property type="entry name" value="Double_TM_dom"/>
</dbReference>
<dbReference type="SUPFAM" id="SSF52317">
    <property type="entry name" value="Class I glutamine amidotransferase-like"/>
    <property type="match status" value="1"/>
</dbReference>
<feature type="transmembrane region" description="Helical" evidence="1">
    <location>
        <begin position="6"/>
        <end position="25"/>
    </location>
</feature>
<dbReference type="HOGENOM" id="CLU_017817_0_0_7"/>
<name>W4LEK0_ENTF1</name>
<gene>
    <name evidence="4" type="ORF">ETSY1_27025</name>
</gene>
<keyword evidence="5" id="KW-1185">Reference proteome</keyword>
<proteinExistence type="predicted"/>
<keyword evidence="1" id="KW-0472">Membrane</keyword>
<dbReference type="EMBL" id="AZHW01000801">
    <property type="protein sequence ID" value="ETW96334.1"/>
    <property type="molecule type" value="Genomic_DNA"/>
</dbReference>
<protein>
    <recommendedName>
        <fullName evidence="6">Aerotolerance regulator N-terminal domain-containing protein</fullName>
    </recommendedName>
</protein>
<dbReference type="NCBIfam" id="TIGR02226">
    <property type="entry name" value="two_anch"/>
    <property type="match status" value="1"/>
</dbReference>
<feature type="domain" description="Aerotolerance regulator N-terminal" evidence="2">
    <location>
        <begin position="1"/>
        <end position="76"/>
    </location>
</feature>
<dbReference type="Proteomes" id="UP000019141">
    <property type="component" value="Unassembled WGS sequence"/>
</dbReference>
<keyword evidence="1" id="KW-1133">Transmembrane helix</keyword>
<organism evidence="4 5">
    <name type="scientific">Entotheonella factor</name>
    <dbReference type="NCBI Taxonomy" id="1429438"/>
    <lineage>
        <taxon>Bacteria</taxon>
        <taxon>Pseudomonadati</taxon>
        <taxon>Nitrospinota/Tectimicrobiota group</taxon>
        <taxon>Candidatus Tectimicrobiota</taxon>
        <taxon>Candidatus Entotheonellia</taxon>
        <taxon>Candidatus Entotheonellales</taxon>
        <taxon>Candidatus Entotheonellaceae</taxon>
        <taxon>Candidatus Entotheonella</taxon>
    </lineage>
</organism>
<dbReference type="Gene3D" id="3.40.50.880">
    <property type="match status" value="1"/>
</dbReference>
<feature type="domain" description="VWFA" evidence="3">
    <location>
        <begin position="95"/>
        <end position="210"/>
    </location>
</feature>
<keyword evidence="1" id="KW-0812">Transmembrane</keyword>
<dbReference type="PANTHER" id="PTHR37464:SF1">
    <property type="entry name" value="BLL2463 PROTEIN"/>
    <property type="match status" value="1"/>
</dbReference>
<dbReference type="InterPro" id="IPR002035">
    <property type="entry name" value="VWF_A"/>
</dbReference>
<evidence type="ECO:0000259" key="2">
    <source>
        <dbReference type="Pfam" id="PF07584"/>
    </source>
</evidence>
<dbReference type="Pfam" id="PF07584">
    <property type="entry name" value="BatA"/>
    <property type="match status" value="1"/>
</dbReference>
<evidence type="ECO:0000313" key="5">
    <source>
        <dbReference type="Proteomes" id="UP000019141"/>
    </source>
</evidence>
<feature type="transmembrane region" description="Helical" evidence="1">
    <location>
        <begin position="56"/>
        <end position="78"/>
    </location>
</feature>
<comment type="caution">
    <text evidence="4">The sequence shown here is derived from an EMBL/GenBank/DDBJ whole genome shotgun (WGS) entry which is preliminary data.</text>
</comment>
<dbReference type="InterPro" id="IPR036465">
    <property type="entry name" value="vWFA_dom_sf"/>
</dbReference>
<dbReference type="InterPro" id="IPR029062">
    <property type="entry name" value="Class_I_gatase-like"/>
</dbReference>
<dbReference type="AlphaFoldDB" id="W4LEK0"/>
<evidence type="ECO:0008006" key="6">
    <source>
        <dbReference type="Google" id="ProtNLM"/>
    </source>
</evidence>
<dbReference type="Pfam" id="PF13519">
    <property type="entry name" value="VWA_2"/>
    <property type="match status" value="1"/>
</dbReference>
<evidence type="ECO:0000256" key="1">
    <source>
        <dbReference type="SAM" id="Phobius"/>
    </source>
</evidence>
<dbReference type="PANTHER" id="PTHR37464">
    <property type="entry name" value="BLL2463 PROTEIN"/>
    <property type="match status" value="1"/>
</dbReference>